<dbReference type="AlphaFoldDB" id="A0A0H5QXM4"/>
<evidence type="ECO:0000313" key="1">
    <source>
        <dbReference type="EMBL" id="CRZ06492.1"/>
    </source>
</evidence>
<name>A0A0H5QXM4_9EUKA</name>
<accession>A0A0H5QXM4</accession>
<proteinExistence type="predicted"/>
<protein>
    <submittedName>
        <fullName evidence="1">Uncharacterized protein</fullName>
    </submittedName>
</protein>
<reference evidence="1" key="1">
    <citation type="submission" date="2015-04" db="EMBL/GenBank/DDBJ databases">
        <title>The genome sequence of the plant pathogenic Rhizarian Plasmodiophora brassicae reveals insights in its biotrophic life cycle and the origin of chitin synthesis.</title>
        <authorList>
            <person name="Schwelm A."/>
            <person name="Fogelqvist J."/>
            <person name="Knaust A."/>
            <person name="Julke S."/>
            <person name="Lilja T."/>
            <person name="Dhandapani V."/>
            <person name="Bonilla-Rosso G."/>
            <person name="Karlsson M."/>
            <person name="Shevchenko A."/>
            <person name="Choi S.R."/>
            <person name="Kim H.G."/>
            <person name="Park J.Y."/>
            <person name="Lim Y.P."/>
            <person name="Ludwig-Muller J."/>
            <person name="Dixelius C."/>
        </authorList>
    </citation>
    <scope>NUCLEOTIDE SEQUENCE</scope>
    <source>
        <tissue evidence="1">Potato root galls</tissue>
    </source>
</reference>
<dbReference type="EMBL" id="HACM01006050">
    <property type="protein sequence ID" value="CRZ06492.1"/>
    <property type="molecule type" value="Transcribed_RNA"/>
</dbReference>
<organism evidence="1">
    <name type="scientific">Spongospora subterranea</name>
    <dbReference type="NCBI Taxonomy" id="70186"/>
    <lineage>
        <taxon>Eukaryota</taxon>
        <taxon>Sar</taxon>
        <taxon>Rhizaria</taxon>
        <taxon>Endomyxa</taxon>
        <taxon>Phytomyxea</taxon>
        <taxon>Plasmodiophorida</taxon>
        <taxon>Plasmodiophoridae</taxon>
        <taxon>Spongospora</taxon>
    </lineage>
</organism>
<sequence length="114" mass="13109">MNLFIFLSATSDKLMKMGDPYGDLSFPTNFVIWSFLFLVDCCKRTVQSITNQDAPDIDCMMARPRQYSGHGHGQSTDNQGYSRVFALQRHSCYFWTKGRVPTSWWHSSPICLTI</sequence>